<organism evidence="1 2">
    <name type="scientific">Methanosarcina mazei Tuc01</name>
    <dbReference type="NCBI Taxonomy" id="1236903"/>
    <lineage>
        <taxon>Archaea</taxon>
        <taxon>Methanobacteriati</taxon>
        <taxon>Methanobacteriota</taxon>
        <taxon>Stenosarchaea group</taxon>
        <taxon>Methanomicrobia</taxon>
        <taxon>Methanosarcinales</taxon>
        <taxon>Methanosarcinaceae</taxon>
        <taxon>Methanosarcina</taxon>
    </lineage>
</organism>
<accession>M1Q3F9</accession>
<evidence type="ECO:0000313" key="2">
    <source>
        <dbReference type="Proteomes" id="UP000011718"/>
    </source>
</evidence>
<dbReference type="HOGENOM" id="CLU_2581454_0_0_2"/>
<dbReference type="BioCyc" id="MMAZ1236903:G139K-1376-MONOMER"/>
<sequence length="80" mass="9037">MSACPSNRATSFFKEFPAASILLPAFSKSFPCRAKLAVLHSLTISLEIFSPSSLILSLTSRFSLIWLETPIQFFIFFRFL</sequence>
<dbReference type="EMBL" id="CP004144">
    <property type="protein sequence ID" value="AGF96810.1"/>
    <property type="molecule type" value="Genomic_DNA"/>
</dbReference>
<dbReference type="AlphaFoldDB" id="M1Q3F9"/>
<proteinExistence type="predicted"/>
<protein>
    <submittedName>
        <fullName evidence="1">Uncharacterized protein</fullName>
    </submittedName>
</protein>
<reference evidence="1 2" key="1">
    <citation type="journal article" date="2013" name="Genome Announc.">
        <title>Complete Genome of a Methanosarcina mazei Strain Isolated from Sediment Samples from an Amazonian Flooded Area.</title>
        <authorList>
            <person name="Assis das Gracas D."/>
            <person name="Thiago Juca Ramos R."/>
            <person name="Vieira Araujo A.C."/>
            <person name="Zahlouth R."/>
            <person name="Ribeiro Carneiro A."/>
            <person name="Souza Lopes T."/>
            <person name="Azevedo Barauna R."/>
            <person name="Azevedo V."/>
            <person name="Cruz Schneider M.P."/>
            <person name="Pellizari V.H."/>
            <person name="Silva A."/>
        </authorList>
    </citation>
    <scope>NUCLEOTIDE SEQUENCE [LARGE SCALE GENOMIC DNA]</scope>
    <source>
        <strain evidence="1 2">Tuc01</strain>
    </source>
</reference>
<gene>
    <name evidence="1" type="ORF">MmTuc01_1438</name>
</gene>
<dbReference type="KEGG" id="mmaz:MmTuc01_1438"/>
<evidence type="ECO:0000313" key="1">
    <source>
        <dbReference type="EMBL" id="AGF96810.1"/>
    </source>
</evidence>
<name>M1Q3F9_METMZ</name>
<dbReference type="Proteomes" id="UP000011718">
    <property type="component" value="Chromosome"/>
</dbReference>